<feature type="compositionally biased region" description="Low complexity" evidence="1">
    <location>
        <begin position="100"/>
        <end position="115"/>
    </location>
</feature>
<feature type="region of interest" description="Disordered" evidence="1">
    <location>
        <begin position="1"/>
        <end position="20"/>
    </location>
</feature>
<keyword evidence="3" id="KW-1185">Reference proteome</keyword>
<comment type="caution">
    <text evidence="2">The sequence shown here is derived from an EMBL/GenBank/DDBJ whole genome shotgun (WGS) entry which is preliminary data.</text>
</comment>
<feature type="compositionally biased region" description="Polar residues" evidence="1">
    <location>
        <begin position="38"/>
        <end position="50"/>
    </location>
</feature>
<feature type="region of interest" description="Disordered" evidence="1">
    <location>
        <begin position="93"/>
        <end position="362"/>
    </location>
</feature>
<feature type="compositionally biased region" description="Basic residues" evidence="1">
    <location>
        <begin position="352"/>
        <end position="362"/>
    </location>
</feature>
<sequence>MPACDTASQPETVSRPAHGIIARASVQSSVPDALHTKFPNSTEGTPSTSRKVPDSPRKNGKPSSRFRNPPGNPFAVRFEALGIKVRDFAYENTGLPPVRPVYRQPRQVQPAVPRQLQREDTEPDTSQPQSQGLQRVPTEPVLMQSQPLHGQRTEVIDTIQNVPEVVPSQPPQLARGPVEQQDSEMSELTPVPESPIFPNPLLPSYLASQDSDMSELTPLSSPDASQQWNAQDSATADSMDTTSDFRTSTLSSLTPPLCQTGSNVTQSDTISNNIAVQPSASPRILRKRHAAAAPVTPPTKAPKRARKAVTEPPKRRLRSAVTVQSSQLQNKSNDGAASSKPIPTRKQVTPTKARKGRRKSRS</sequence>
<feature type="compositionally biased region" description="Polar residues" evidence="1">
    <location>
        <begin position="124"/>
        <end position="133"/>
    </location>
</feature>
<feature type="region of interest" description="Disordered" evidence="1">
    <location>
        <begin position="25"/>
        <end position="73"/>
    </location>
</feature>
<feature type="compositionally biased region" description="Polar residues" evidence="1">
    <location>
        <begin position="321"/>
        <end position="336"/>
    </location>
</feature>
<protein>
    <submittedName>
        <fullName evidence="2">Uncharacterized protein</fullName>
    </submittedName>
</protein>
<name>A0A8H4VRK6_9AGAR</name>
<evidence type="ECO:0000313" key="3">
    <source>
        <dbReference type="Proteomes" id="UP000521872"/>
    </source>
</evidence>
<evidence type="ECO:0000256" key="1">
    <source>
        <dbReference type="SAM" id="MobiDB-lite"/>
    </source>
</evidence>
<feature type="compositionally biased region" description="Polar residues" evidence="1">
    <location>
        <begin position="1"/>
        <end position="12"/>
    </location>
</feature>
<proteinExistence type="predicted"/>
<dbReference type="Proteomes" id="UP000521872">
    <property type="component" value="Unassembled WGS sequence"/>
</dbReference>
<accession>A0A8H4VRK6</accession>
<gene>
    <name evidence="2" type="ORF">D9613_005274</name>
</gene>
<dbReference type="AlphaFoldDB" id="A0A8H4VRK6"/>
<evidence type="ECO:0000313" key="2">
    <source>
        <dbReference type="EMBL" id="KAF4619497.1"/>
    </source>
</evidence>
<feature type="compositionally biased region" description="Pro residues" evidence="1">
    <location>
        <begin position="192"/>
        <end position="201"/>
    </location>
</feature>
<reference evidence="2 3" key="1">
    <citation type="submission" date="2019-12" db="EMBL/GenBank/DDBJ databases">
        <authorList>
            <person name="Floudas D."/>
            <person name="Bentzer J."/>
            <person name="Ahren D."/>
            <person name="Johansson T."/>
            <person name="Persson P."/>
            <person name="Tunlid A."/>
        </authorList>
    </citation>
    <scope>NUCLEOTIDE SEQUENCE [LARGE SCALE GENOMIC DNA]</scope>
    <source>
        <strain evidence="2 3">CBS 102.39</strain>
    </source>
</reference>
<dbReference type="EMBL" id="JAACJL010000016">
    <property type="protein sequence ID" value="KAF4619497.1"/>
    <property type="molecule type" value="Genomic_DNA"/>
</dbReference>
<organism evidence="2 3">
    <name type="scientific">Agrocybe pediades</name>
    <dbReference type="NCBI Taxonomy" id="84607"/>
    <lineage>
        <taxon>Eukaryota</taxon>
        <taxon>Fungi</taxon>
        <taxon>Dikarya</taxon>
        <taxon>Basidiomycota</taxon>
        <taxon>Agaricomycotina</taxon>
        <taxon>Agaricomycetes</taxon>
        <taxon>Agaricomycetidae</taxon>
        <taxon>Agaricales</taxon>
        <taxon>Agaricineae</taxon>
        <taxon>Strophariaceae</taxon>
        <taxon>Agrocybe</taxon>
    </lineage>
</organism>
<feature type="compositionally biased region" description="Polar residues" evidence="1">
    <location>
        <begin position="217"/>
        <end position="280"/>
    </location>
</feature>